<evidence type="ECO:0000313" key="4">
    <source>
        <dbReference type="Proteomes" id="UP000468327"/>
    </source>
</evidence>
<name>A0A6N8IF33_9ACTN</name>
<feature type="region of interest" description="Disordered" evidence="1">
    <location>
        <begin position="429"/>
        <end position="452"/>
    </location>
</feature>
<reference evidence="3 4" key="1">
    <citation type="submission" date="2019-11" db="EMBL/GenBank/DDBJ databases">
        <title>Whole genome shotgun sequencing (WGS) data from Adlercreutzia equolifaciens ResAG-91, Eggerthella lenta MRI-F36, MRI-F37, MRI-F40, ResAG-49, ResAG-88, ResAG-121, ResAG-145, and Gordonibacter sp. ResAG-5, ResAG-26, ResAG-43, ResAG-50, ResAG-59.</title>
        <authorList>
            <person name="Stoll D.A."/>
            <person name="Danylec N."/>
            <person name="Franz C.M.A.P."/>
            <person name="Huch M."/>
        </authorList>
    </citation>
    <scope>NUCLEOTIDE SEQUENCE [LARGE SCALE GENOMIC DNA]</scope>
    <source>
        <strain evidence="3 4">ResAG-59</strain>
    </source>
</reference>
<accession>A0A6N8IF33</accession>
<dbReference type="EMBL" id="WPOC01000004">
    <property type="protein sequence ID" value="MVN14524.1"/>
    <property type="molecule type" value="Genomic_DNA"/>
</dbReference>
<gene>
    <name evidence="3" type="ORF">GO738_04005</name>
</gene>
<proteinExistence type="predicted"/>
<keyword evidence="2" id="KW-0812">Transmembrane</keyword>
<organism evidence="3 4">
    <name type="scientific">Gordonibacter urolithinfaciens</name>
    <dbReference type="NCBI Taxonomy" id="1335613"/>
    <lineage>
        <taxon>Bacteria</taxon>
        <taxon>Bacillati</taxon>
        <taxon>Actinomycetota</taxon>
        <taxon>Coriobacteriia</taxon>
        <taxon>Eggerthellales</taxon>
        <taxon>Eggerthellaceae</taxon>
        <taxon>Gordonibacter</taxon>
    </lineage>
</organism>
<dbReference type="AlphaFoldDB" id="A0A6N8IF33"/>
<dbReference type="RefSeq" id="WP_157007124.1">
    <property type="nucleotide sequence ID" value="NZ_DBEZYS010000194.1"/>
</dbReference>
<sequence>MVSKTTVIETDGARRTLLGLALTIALVLALLPTQALAYYNRGSVSVALGTTGVEVQAGATASVTVAITPASDDQTEGCGMPKCPQGCSDTCADENGQCRCSGPDYKTYYPTAVASSSNASVAVATYSGGALTVYGKSEGEATITVRASLRQFTDAEDTLKVTVSGTAAGAQAGSAAFVDVPETAAAVQEDKADIVDKTVMGRPVRNVRINDACDAAARLAEMAGIDGDVTFWEGDTYYHPNYSLTFNGTTYDASAVQPFDVNLAVSTEAEGVLNQPLSGVQGFVAVDFAQKGALPAPATVYAQAKTALSDDDSVALFSYDGGAKAFVREEAPAAMVGGYATFTVQEGKTYVVSSRDLTTEAKDIVVGGAASAQQGGSCCDPTPAAAAMADGASCCDASSAAMAPVVPIAIGAIVVAAAAAAIVIIMTQRKGKSAGAPPKPLTKSENKGNEEE</sequence>
<feature type="compositionally biased region" description="Basic and acidic residues" evidence="1">
    <location>
        <begin position="442"/>
        <end position="452"/>
    </location>
</feature>
<feature type="transmembrane region" description="Helical" evidence="2">
    <location>
        <begin position="401"/>
        <end position="425"/>
    </location>
</feature>
<evidence type="ECO:0000256" key="1">
    <source>
        <dbReference type="SAM" id="MobiDB-lite"/>
    </source>
</evidence>
<keyword evidence="4" id="KW-1185">Reference proteome</keyword>
<keyword evidence="2" id="KW-0472">Membrane</keyword>
<protein>
    <submittedName>
        <fullName evidence="3">Uncharacterized protein</fullName>
    </submittedName>
</protein>
<comment type="caution">
    <text evidence="3">The sequence shown here is derived from an EMBL/GenBank/DDBJ whole genome shotgun (WGS) entry which is preliminary data.</text>
</comment>
<dbReference type="Proteomes" id="UP000468327">
    <property type="component" value="Unassembled WGS sequence"/>
</dbReference>
<keyword evidence="2" id="KW-1133">Transmembrane helix</keyword>
<evidence type="ECO:0000313" key="3">
    <source>
        <dbReference type="EMBL" id="MVN14524.1"/>
    </source>
</evidence>
<dbReference type="Gene3D" id="2.60.40.1080">
    <property type="match status" value="1"/>
</dbReference>
<evidence type="ECO:0000256" key="2">
    <source>
        <dbReference type="SAM" id="Phobius"/>
    </source>
</evidence>